<dbReference type="EMBL" id="CAJVPY010028060">
    <property type="protein sequence ID" value="CAG8792064.1"/>
    <property type="molecule type" value="Genomic_DNA"/>
</dbReference>
<dbReference type="OrthoDB" id="2381598at2759"/>
<protein>
    <submittedName>
        <fullName evidence="1">8112_t:CDS:1</fullName>
    </submittedName>
</protein>
<name>A0A9N9P587_9GLOM</name>
<organism evidence="1 2">
    <name type="scientific">Dentiscutata erythropus</name>
    <dbReference type="NCBI Taxonomy" id="1348616"/>
    <lineage>
        <taxon>Eukaryota</taxon>
        <taxon>Fungi</taxon>
        <taxon>Fungi incertae sedis</taxon>
        <taxon>Mucoromycota</taxon>
        <taxon>Glomeromycotina</taxon>
        <taxon>Glomeromycetes</taxon>
        <taxon>Diversisporales</taxon>
        <taxon>Gigasporaceae</taxon>
        <taxon>Dentiscutata</taxon>
    </lineage>
</organism>
<sequence>TNGPWFYCCNFHCRNIESWFVGKDKSLKHWNCKKDKYHNPIRSMDGWFSIDDYE</sequence>
<evidence type="ECO:0000313" key="1">
    <source>
        <dbReference type="EMBL" id="CAG8792064.1"/>
    </source>
</evidence>
<dbReference type="AlphaFoldDB" id="A0A9N9P587"/>
<evidence type="ECO:0000313" key="2">
    <source>
        <dbReference type="Proteomes" id="UP000789405"/>
    </source>
</evidence>
<keyword evidence="2" id="KW-1185">Reference proteome</keyword>
<proteinExistence type="predicted"/>
<accession>A0A9N9P587</accession>
<gene>
    <name evidence="1" type="ORF">DERYTH_LOCUS21626</name>
</gene>
<comment type="caution">
    <text evidence="1">The sequence shown here is derived from an EMBL/GenBank/DDBJ whole genome shotgun (WGS) entry which is preliminary data.</text>
</comment>
<reference evidence="1" key="1">
    <citation type="submission" date="2021-06" db="EMBL/GenBank/DDBJ databases">
        <authorList>
            <person name="Kallberg Y."/>
            <person name="Tangrot J."/>
            <person name="Rosling A."/>
        </authorList>
    </citation>
    <scope>NUCLEOTIDE SEQUENCE</scope>
    <source>
        <strain evidence="1">MA453B</strain>
    </source>
</reference>
<feature type="non-terminal residue" evidence="1">
    <location>
        <position position="1"/>
    </location>
</feature>
<feature type="non-terminal residue" evidence="1">
    <location>
        <position position="54"/>
    </location>
</feature>
<dbReference type="Proteomes" id="UP000789405">
    <property type="component" value="Unassembled WGS sequence"/>
</dbReference>